<keyword evidence="1" id="KW-0472">Membrane</keyword>
<accession>A0A7W3P7N9</accession>
<keyword evidence="1" id="KW-1133">Transmembrane helix</keyword>
<dbReference type="AlphaFoldDB" id="A0A7W3P7N9"/>
<feature type="transmembrane region" description="Helical" evidence="1">
    <location>
        <begin position="110"/>
        <end position="128"/>
    </location>
</feature>
<evidence type="ECO:0000256" key="1">
    <source>
        <dbReference type="SAM" id="Phobius"/>
    </source>
</evidence>
<keyword evidence="1" id="KW-0812">Transmembrane</keyword>
<evidence type="ECO:0000313" key="3">
    <source>
        <dbReference type="Proteomes" id="UP000523079"/>
    </source>
</evidence>
<dbReference type="InterPro" id="IPR008523">
    <property type="entry name" value="DUF805"/>
</dbReference>
<gene>
    <name evidence="2" type="ORF">FHX74_003867</name>
</gene>
<reference evidence="2 3" key="1">
    <citation type="submission" date="2020-07" db="EMBL/GenBank/DDBJ databases">
        <title>Sequencing the genomes of 1000 actinobacteria strains.</title>
        <authorList>
            <person name="Klenk H.-P."/>
        </authorList>
    </citation>
    <scope>NUCLEOTIDE SEQUENCE [LARGE SCALE GENOMIC DNA]</scope>
    <source>
        <strain evidence="2 3">DSM 100723</strain>
    </source>
</reference>
<feature type="transmembrane region" description="Helical" evidence="1">
    <location>
        <begin position="148"/>
        <end position="168"/>
    </location>
</feature>
<dbReference type="Proteomes" id="UP000523079">
    <property type="component" value="Unassembled WGS sequence"/>
</dbReference>
<dbReference type="RefSeq" id="WP_182561842.1">
    <property type="nucleotide sequence ID" value="NZ_JACGWT010000007.1"/>
</dbReference>
<sequence>MSQPDPPDGGALLLPLYGASPWQATKRFWLKYATFTGRASRSEFWWWTLISLIVSVALGLAGAALSPGGWMATATGPRMEDVPADLWTVVTLCPSIAVTIRRLHDAGRSGWFYVLCVPGDAVSLFSIVRPDAFVPAGLSGGLSPTLVLQGVVGLIVGVGGLIVLVLCIEGPSPAGARFDRR</sequence>
<dbReference type="PANTHER" id="PTHR34980">
    <property type="entry name" value="INNER MEMBRANE PROTEIN-RELATED-RELATED"/>
    <property type="match status" value="1"/>
</dbReference>
<dbReference type="PANTHER" id="PTHR34980:SF2">
    <property type="entry name" value="INNER MEMBRANE PROTEIN YHAH-RELATED"/>
    <property type="match status" value="1"/>
</dbReference>
<keyword evidence="3" id="KW-1185">Reference proteome</keyword>
<organism evidence="2 3">
    <name type="scientific">Microlunatus kandeliicorticis</name>
    <dbReference type="NCBI Taxonomy" id="1759536"/>
    <lineage>
        <taxon>Bacteria</taxon>
        <taxon>Bacillati</taxon>
        <taxon>Actinomycetota</taxon>
        <taxon>Actinomycetes</taxon>
        <taxon>Propionibacteriales</taxon>
        <taxon>Propionibacteriaceae</taxon>
        <taxon>Microlunatus</taxon>
    </lineage>
</organism>
<proteinExistence type="predicted"/>
<name>A0A7W3P7N9_9ACTN</name>
<feature type="transmembrane region" description="Helical" evidence="1">
    <location>
        <begin position="44"/>
        <end position="66"/>
    </location>
</feature>
<comment type="caution">
    <text evidence="2">The sequence shown here is derived from an EMBL/GenBank/DDBJ whole genome shotgun (WGS) entry which is preliminary data.</text>
</comment>
<protein>
    <submittedName>
        <fullName evidence="2">Uncharacterized membrane protein YhaH (DUF805 family)</fullName>
    </submittedName>
</protein>
<dbReference type="Pfam" id="PF05656">
    <property type="entry name" value="DUF805"/>
    <property type="match status" value="1"/>
</dbReference>
<dbReference type="GO" id="GO:0005886">
    <property type="term" value="C:plasma membrane"/>
    <property type="evidence" value="ECO:0007669"/>
    <property type="project" value="TreeGrafter"/>
</dbReference>
<evidence type="ECO:0000313" key="2">
    <source>
        <dbReference type="EMBL" id="MBA8796214.1"/>
    </source>
</evidence>
<dbReference type="EMBL" id="JACGWT010000007">
    <property type="protein sequence ID" value="MBA8796214.1"/>
    <property type="molecule type" value="Genomic_DNA"/>
</dbReference>